<sequence>MKKENADSPKITQILEEIGEESADFERHMKARTANWEAAKNQQMIRENNFLLAFGRLYCKLSKASPGSTLLAHQLLSQRMLINI</sequence>
<reference evidence="2" key="3">
    <citation type="submission" date="2016-06" db="UniProtKB">
        <authorList>
            <consortium name="WormBaseParasite"/>
        </authorList>
    </citation>
    <scope>IDENTIFICATION</scope>
</reference>
<evidence type="ECO:0000313" key="1">
    <source>
        <dbReference type="Proteomes" id="UP000050741"/>
    </source>
</evidence>
<organism evidence="1 2">
    <name type="scientific">Globodera pallida</name>
    <name type="common">Potato cyst nematode worm</name>
    <name type="synonym">Heterodera pallida</name>
    <dbReference type="NCBI Taxonomy" id="36090"/>
    <lineage>
        <taxon>Eukaryota</taxon>
        <taxon>Metazoa</taxon>
        <taxon>Ecdysozoa</taxon>
        <taxon>Nematoda</taxon>
        <taxon>Chromadorea</taxon>
        <taxon>Rhabditida</taxon>
        <taxon>Tylenchina</taxon>
        <taxon>Tylenchomorpha</taxon>
        <taxon>Tylenchoidea</taxon>
        <taxon>Heteroderidae</taxon>
        <taxon>Heteroderinae</taxon>
        <taxon>Globodera</taxon>
    </lineage>
</organism>
<dbReference type="AlphaFoldDB" id="A0A183C7U5"/>
<accession>A0A183C7U5</accession>
<reference evidence="1" key="2">
    <citation type="submission" date="2014-05" db="EMBL/GenBank/DDBJ databases">
        <title>The genome and life-stage specific transcriptomes of Globodera pallida elucidate key aspects of plant parasitism by a cyst nematode.</title>
        <authorList>
            <person name="Cotton J.A."/>
            <person name="Lilley C.J."/>
            <person name="Jones L.M."/>
            <person name="Kikuchi T."/>
            <person name="Reid A.J."/>
            <person name="Thorpe P."/>
            <person name="Tsai I.J."/>
            <person name="Beasley H."/>
            <person name="Blok V."/>
            <person name="Cock P.J.A."/>
            <person name="Van den Akker S.E."/>
            <person name="Holroyd N."/>
            <person name="Hunt M."/>
            <person name="Mantelin S."/>
            <person name="Naghra H."/>
            <person name="Pain A."/>
            <person name="Palomares-Rius J.E."/>
            <person name="Zarowiecki M."/>
            <person name="Berriman M."/>
            <person name="Jones J.T."/>
            <person name="Urwin P.E."/>
        </authorList>
    </citation>
    <scope>NUCLEOTIDE SEQUENCE [LARGE SCALE GENOMIC DNA]</scope>
    <source>
        <strain evidence="1">Lindley</strain>
    </source>
</reference>
<keyword evidence="1" id="KW-1185">Reference proteome</keyword>
<reference evidence="1" key="1">
    <citation type="submission" date="2013-12" db="EMBL/GenBank/DDBJ databases">
        <authorList>
            <person name="Aslett M."/>
        </authorList>
    </citation>
    <scope>NUCLEOTIDE SEQUENCE [LARGE SCALE GENOMIC DNA]</scope>
    <source>
        <strain evidence="1">Lindley</strain>
    </source>
</reference>
<dbReference type="WBParaSite" id="GPLIN_000894100">
    <property type="protein sequence ID" value="GPLIN_000894100"/>
    <property type="gene ID" value="GPLIN_000894100"/>
</dbReference>
<evidence type="ECO:0000313" key="2">
    <source>
        <dbReference type="WBParaSite" id="GPLIN_000894100"/>
    </source>
</evidence>
<protein>
    <submittedName>
        <fullName evidence="2">XRN2-binding (XTBD) domain-containing protein</fullName>
    </submittedName>
</protein>
<name>A0A183C7U5_GLOPA</name>
<proteinExistence type="predicted"/>
<dbReference type="Proteomes" id="UP000050741">
    <property type="component" value="Unassembled WGS sequence"/>
</dbReference>